<feature type="compositionally biased region" description="Polar residues" evidence="1">
    <location>
        <begin position="478"/>
        <end position="496"/>
    </location>
</feature>
<dbReference type="Proteomes" id="UP000664132">
    <property type="component" value="Unassembled WGS sequence"/>
</dbReference>
<dbReference type="EMBL" id="JAFJYH010000358">
    <property type="protein sequence ID" value="KAG4412727.1"/>
    <property type="molecule type" value="Genomic_DNA"/>
</dbReference>
<evidence type="ECO:0000313" key="4">
    <source>
        <dbReference type="Proteomes" id="UP000664132"/>
    </source>
</evidence>
<feature type="region of interest" description="Disordered" evidence="1">
    <location>
        <begin position="476"/>
        <end position="528"/>
    </location>
</feature>
<evidence type="ECO:0000313" key="3">
    <source>
        <dbReference type="EMBL" id="KAG4412727.1"/>
    </source>
</evidence>
<dbReference type="AlphaFoldDB" id="A0A8H7T5D5"/>
<dbReference type="PANTHER" id="PTHR38886:SF1">
    <property type="entry name" value="NACHT-NTPASE AND P-LOOP NTPASES N-TERMINAL DOMAIN-CONTAINING PROTEIN"/>
    <property type="match status" value="1"/>
</dbReference>
<dbReference type="InterPro" id="IPR054464">
    <property type="entry name" value="ULD_fung"/>
</dbReference>
<comment type="caution">
    <text evidence="3">The sequence shown here is derived from an EMBL/GenBank/DDBJ whole genome shotgun (WGS) entry which is preliminary data.</text>
</comment>
<sequence>MSGINFGSVGDIIAVGQIALALSRALTESRGSAKEYQQLVKELGSFDQALLQVIALWQNYEDSPELIELGRTTKESIQGWRDVLLAFRLKADRKYGTSMSPGGSGNWAKDVSKKVLWLKEKEDIVDLRRRLQLASNTLSMLTMAATGRSNKLSNSAQAFRVELVHGLLAESLKCAEEQMVQLRVLEEKNDSQTNTCEKILTTVKSTIYNLVEFRLIAIDMKYIMSLLHNHVVAIQATPRGLGNHWQQAPVILEDALGFVIPIPLELVNNWGMFDVIISKRFQQHVGHKKIQRREYAIEETVTGKEKIDMSVLFSDFGAASNNCPRCGAISTASIDAKTKCNKCNMWFQRLVEIEESDDIVTLGEPGEGMLGTSQSPSTRARKTVCPGDFQRVRLLRKLYKLEMQRNYEYLNTKITDQDESDEDGDEGMYLAAEMGSSMRVTSAASAQFTFRCDSQVPGTVAWPVPSSTIMYQDPAATRMSTHGTQTSPNLPATYNPNPLPQARGPTHYAPNTEKQAPAQGPKKKNRHRTGKEYLISARRRQLGVVGTRTPIRPSLVGALEFRSVLSPLQKAEGSHARPIHLRRDLDDPITGNTEMLGTSATAMADADEDSKLWDRQFPGGVAHEEDEGTFSMQGYMRARAGSRESLDHYMAHHPDWGN</sequence>
<dbReference type="OrthoDB" id="3045089at2759"/>
<name>A0A8H7T5D5_9HELO</name>
<gene>
    <name evidence="3" type="ORF">IFR04_014124</name>
</gene>
<dbReference type="PANTHER" id="PTHR38886">
    <property type="entry name" value="SESA DOMAIN-CONTAINING PROTEIN"/>
    <property type="match status" value="1"/>
</dbReference>
<organism evidence="3 4">
    <name type="scientific">Cadophora malorum</name>
    <dbReference type="NCBI Taxonomy" id="108018"/>
    <lineage>
        <taxon>Eukaryota</taxon>
        <taxon>Fungi</taxon>
        <taxon>Dikarya</taxon>
        <taxon>Ascomycota</taxon>
        <taxon>Pezizomycotina</taxon>
        <taxon>Leotiomycetes</taxon>
        <taxon>Helotiales</taxon>
        <taxon>Ploettnerulaceae</taxon>
        <taxon>Cadophora</taxon>
    </lineage>
</organism>
<reference evidence="3" key="1">
    <citation type="submission" date="2021-02" db="EMBL/GenBank/DDBJ databases">
        <title>Genome sequence Cadophora malorum strain M34.</title>
        <authorList>
            <person name="Stefanovic E."/>
            <person name="Vu D."/>
            <person name="Scully C."/>
            <person name="Dijksterhuis J."/>
            <person name="Roader J."/>
            <person name="Houbraken J."/>
        </authorList>
    </citation>
    <scope>NUCLEOTIDE SEQUENCE</scope>
    <source>
        <strain evidence="3">M34</strain>
    </source>
</reference>
<keyword evidence="4" id="KW-1185">Reference proteome</keyword>
<protein>
    <recommendedName>
        <fullName evidence="2">Ubiquitin-like domain-containing protein</fullName>
    </recommendedName>
</protein>
<feature type="domain" description="Ubiquitin-like" evidence="2">
    <location>
        <begin position="246"/>
        <end position="299"/>
    </location>
</feature>
<evidence type="ECO:0000256" key="1">
    <source>
        <dbReference type="SAM" id="MobiDB-lite"/>
    </source>
</evidence>
<dbReference type="Pfam" id="PF22893">
    <property type="entry name" value="ULD_2"/>
    <property type="match status" value="1"/>
</dbReference>
<proteinExistence type="predicted"/>
<evidence type="ECO:0000259" key="2">
    <source>
        <dbReference type="Pfam" id="PF22893"/>
    </source>
</evidence>
<accession>A0A8H7T5D5</accession>